<evidence type="ECO:0000313" key="3">
    <source>
        <dbReference type="Proteomes" id="UP000315540"/>
    </source>
</evidence>
<dbReference type="RefSeq" id="WP_140597737.1">
    <property type="nucleotide sequence ID" value="NZ_VFWZ01000011.1"/>
</dbReference>
<accession>A0A504J2Q7</accession>
<keyword evidence="1" id="KW-0472">Membrane</keyword>
<reference evidence="2 3" key="1">
    <citation type="submission" date="2019-06" db="EMBL/GenBank/DDBJ databases">
        <authorList>
            <person name="Meng X."/>
        </authorList>
    </citation>
    <scope>NUCLEOTIDE SEQUENCE [LARGE SCALE GENOMIC DNA]</scope>
    <source>
        <strain evidence="2 3">M625</strain>
    </source>
</reference>
<organism evidence="2 3">
    <name type="scientific">Aquimarina algicola</name>
    <dbReference type="NCBI Taxonomy" id="2589995"/>
    <lineage>
        <taxon>Bacteria</taxon>
        <taxon>Pseudomonadati</taxon>
        <taxon>Bacteroidota</taxon>
        <taxon>Flavobacteriia</taxon>
        <taxon>Flavobacteriales</taxon>
        <taxon>Flavobacteriaceae</taxon>
        <taxon>Aquimarina</taxon>
    </lineage>
</organism>
<evidence type="ECO:0000256" key="1">
    <source>
        <dbReference type="SAM" id="Phobius"/>
    </source>
</evidence>
<evidence type="ECO:0000313" key="2">
    <source>
        <dbReference type="EMBL" id="TPN81369.1"/>
    </source>
</evidence>
<proteinExistence type="predicted"/>
<keyword evidence="1" id="KW-0812">Transmembrane</keyword>
<comment type="caution">
    <text evidence="2">The sequence shown here is derived from an EMBL/GenBank/DDBJ whole genome shotgun (WGS) entry which is preliminary data.</text>
</comment>
<gene>
    <name evidence="2" type="ORF">FHK87_25625</name>
</gene>
<feature type="transmembrane region" description="Helical" evidence="1">
    <location>
        <begin position="12"/>
        <end position="33"/>
    </location>
</feature>
<feature type="transmembrane region" description="Helical" evidence="1">
    <location>
        <begin position="94"/>
        <end position="111"/>
    </location>
</feature>
<dbReference type="EMBL" id="VFWZ01000011">
    <property type="protein sequence ID" value="TPN81369.1"/>
    <property type="molecule type" value="Genomic_DNA"/>
</dbReference>
<sequence length="119" mass="13644">MITLNSEKIIKRSLYLIALPVLIILILGIEYLISAKEAINGNYEYSFMLGADAIPIPWYMKTEEFFIKYCIGYGSSLILLTVGYVFALLKNNKFIQLAIGVITILILYYEYRMFLNAIP</sequence>
<name>A0A504J2Q7_9FLAO</name>
<keyword evidence="3" id="KW-1185">Reference proteome</keyword>
<feature type="transmembrane region" description="Helical" evidence="1">
    <location>
        <begin position="66"/>
        <end position="87"/>
    </location>
</feature>
<dbReference type="Proteomes" id="UP000315540">
    <property type="component" value="Unassembled WGS sequence"/>
</dbReference>
<protein>
    <submittedName>
        <fullName evidence="2">Uncharacterized protein</fullName>
    </submittedName>
</protein>
<dbReference type="OrthoDB" id="9962081at2"/>
<dbReference type="AlphaFoldDB" id="A0A504J2Q7"/>
<keyword evidence="1" id="KW-1133">Transmembrane helix</keyword>